<proteinExistence type="predicted"/>
<gene>
    <name evidence="1" type="ORF">PQR57_13200</name>
</gene>
<sequence>MAISTRMPRSRDAICPVSFDWGAPLELQAKFNKKLNGGIHVFNHDADVVHTLHRHDVSLAPG</sequence>
<comment type="caution">
    <text evidence="1">The sequence shown here is derived from an EMBL/GenBank/DDBJ whole genome shotgun (WGS) entry which is preliminary data.</text>
</comment>
<accession>A0ABW9AN13</accession>
<evidence type="ECO:0000313" key="2">
    <source>
        <dbReference type="Proteomes" id="UP001629230"/>
    </source>
</evidence>
<organism evidence="1 2">
    <name type="scientific">Paraburkholderia dipogonis</name>
    <dbReference type="NCBI Taxonomy" id="1211383"/>
    <lineage>
        <taxon>Bacteria</taxon>
        <taxon>Pseudomonadati</taxon>
        <taxon>Pseudomonadota</taxon>
        <taxon>Betaproteobacteria</taxon>
        <taxon>Burkholderiales</taxon>
        <taxon>Burkholderiaceae</taxon>
        <taxon>Paraburkholderia</taxon>
    </lineage>
</organism>
<protein>
    <submittedName>
        <fullName evidence="1">Uncharacterized protein</fullName>
    </submittedName>
</protein>
<keyword evidence="2" id="KW-1185">Reference proteome</keyword>
<dbReference type="Proteomes" id="UP001629230">
    <property type="component" value="Unassembled WGS sequence"/>
</dbReference>
<reference evidence="1 2" key="1">
    <citation type="journal article" date="2024" name="Chem. Sci.">
        <title>Discovery of megapolipeptins by genome mining of a Burkholderiales bacteria collection.</title>
        <authorList>
            <person name="Paulo B.S."/>
            <person name="Recchia M.J.J."/>
            <person name="Lee S."/>
            <person name="Fergusson C.H."/>
            <person name="Romanowski S.B."/>
            <person name="Hernandez A."/>
            <person name="Krull N."/>
            <person name="Liu D.Y."/>
            <person name="Cavanagh H."/>
            <person name="Bos A."/>
            <person name="Gray C.A."/>
            <person name="Murphy B.T."/>
            <person name="Linington R.G."/>
            <person name="Eustaquio A.S."/>
        </authorList>
    </citation>
    <scope>NUCLEOTIDE SEQUENCE [LARGE SCALE GENOMIC DNA]</scope>
    <source>
        <strain evidence="1 2">RL17-350-BIC-A</strain>
    </source>
</reference>
<evidence type="ECO:0000313" key="1">
    <source>
        <dbReference type="EMBL" id="MFM0001980.1"/>
    </source>
</evidence>
<dbReference type="EMBL" id="JAQQEZ010000007">
    <property type="protein sequence ID" value="MFM0001980.1"/>
    <property type="molecule type" value="Genomic_DNA"/>
</dbReference>
<name>A0ABW9AN13_9BURK</name>